<sequence>MGRDRKHRSRARAAAGIGVLGLLAAATQAGPASAAAPTVTGNHHVDRLLAKMTLDEKLSMIEGQAETASDRQYQAGYLPGIPRLGTPSLRLADGPPGVVTKQDSPGMTATMGLAATFSTEDAQDNGTVIGRDARAAGQDVVLEPFVNMDRDTSDSRGWNTYGEDPLLTSRVGASVITGIQSQGTMAQVKHFIAYDGGTNASVDPQTLHEIYLAPFDAAVKAGVSSVMCSYNAINSGSHSACGDTETLTGILRNELGFKGFVTSDWGGTHSTTYLNAGLDMEMPGGGNPTGGGGFTSFFAKDALKKALASGTIQESRVTEAVGRILYEYDKFGLLSNHPEKRHQVTTPPVSADLQVIQKTAEDAAVLLKDDGGALPLSGSGSTALIGPGGGQTIATNGTGEKSGGLVQYQTGTYQAMQQALGSSANLSYAVGDDMTGTPVPASALSHDGQPGLLRTPTGGGATSVDTTLDFTTAKGNALPAGSADTWTGTLTVPATGTYWLDIQALGGNASLAVDGASKASLNARYGALHATDGNGPLPTTDGLANGRAQLTLTAGAHTIKVTTTADASTGKPTQVRLAWVTPEQQQADHDAAVAAAKKATTAVVFAWSSGDLSQPLPEGQDQLIDDITAVNPNTVVVLNTSQPVAMPWLSKVKAVLEMWYPGDRGGYATADVLLGKANPGGRLPFTWAASLDQELAHQSSHPERSSTGVGGSSCAGFSGFNTPWLCGLTTYSEGVDIGYRFFAANHETPLYPFGYGLSYSTFQYSGLTTAPAEDGGVDVTLTVSNTGSKAGDTTPQVYLDAPKTQPAGAQFAPRTLAGFTRVTVPAGASRSVTIHVAKRQLQYWSIAGGWTTATGARDLHVSTDATTDVLTGGITVS</sequence>
<evidence type="ECO:0000259" key="4">
    <source>
        <dbReference type="PROSITE" id="PS51820"/>
    </source>
</evidence>
<reference evidence="5 6" key="1">
    <citation type="submission" date="2019-02" db="EMBL/GenBank/DDBJ databases">
        <title>Genomic Encyclopedia of Type Strains, Phase IV (KMG-IV): sequencing the most valuable type-strain genomes for metagenomic binning, comparative biology and taxonomic classification.</title>
        <authorList>
            <person name="Goeker M."/>
        </authorList>
    </citation>
    <scope>NUCLEOTIDE SEQUENCE [LARGE SCALE GENOMIC DNA]</scope>
    <source>
        <strain evidence="5 6">DSM 45622</strain>
    </source>
</reference>
<dbReference type="InterPro" id="IPR002772">
    <property type="entry name" value="Glyco_hydro_3_C"/>
</dbReference>
<dbReference type="SMART" id="SM01217">
    <property type="entry name" value="Fn3_like"/>
    <property type="match status" value="1"/>
</dbReference>
<comment type="caution">
    <text evidence="5">The sequence shown here is derived from an EMBL/GenBank/DDBJ whole genome shotgun (WGS) entry which is preliminary data.</text>
</comment>
<evidence type="ECO:0000256" key="2">
    <source>
        <dbReference type="ARBA" id="ARBA00022801"/>
    </source>
</evidence>
<evidence type="ECO:0000313" key="6">
    <source>
        <dbReference type="Proteomes" id="UP000293638"/>
    </source>
</evidence>
<dbReference type="PANTHER" id="PTHR42715">
    <property type="entry name" value="BETA-GLUCOSIDASE"/>
    <property type="match status" value="1"/>
</dbReference>
<gene>
    <name evidence="5" type="ORF">EV189_3727</name>
</gene>
<evidence type="ECO:0000313" key="5">
    <source>
        <dbReference type="EMBL" id="RZS79375.1"/>
    </source>
</evidence>
<dbReference type="Gene3D" id="3.40.50.1700">
    <property type="entry name" value="Glycoside hydrolase family 3 C-terminal domain"/>
    <property type="match status" value="1"/>
</dbReference>
<dbReference type="RefSeq" id="WP_231116555.1">
    <property type="nucleotide sequence ID" value="NZ_SGXD01000006.1"/>
</dbReference>
<dbReference type="InterPro" id="IPR001764">
    <property type="entry name" value="Glyco_hydro_3_N"/>
</dbReference>
<dbReference type="InterPro" id="IPR013783">
    <property type="entry name" value="Ig-like_fold"/>
</dbReference>
<dbReference type="Gene3D" id="3.20.20.300">
    <property type="entry name" value="Glycoside hydrolase, family 3, N-terminal domain"/>
    <property type="match status" value="1"/>
</dbReference>
<dbReference type="AlphaFoldDB" id="A0A4Q7NAG4"/>
<dbReference type="SUPFAM" id="SSF51445">
    <property type="entry name" value="(Trans)glycosidases"/>
    <property type="match status" value="1"/>
</dbReference>
<keyword evidence="2" id="KW-0378">Hydrolase</keyword>
<dbReference type="Pfam" id="PF00933">
    <property type="entry name" value="Glyco_hydro_3"/>
    <property type="match status" value="1"/>
</dbReference>
<keyword evidence="6" id="KW-1185">Reference proteome</keyword>
<dbReference type="InterPro" id="IPR037524">
    <property type="entry name" value="PA14/GLEYA"/>
</dbReference>
<dbReference type="InterPro" id="IPR036881">
    <property type="entry name" value="Glyco_hydro_3_C_sf"/>
</dbReference>
<dbReference type="InterPro" id="IPR017853">
    <property type="entry name" value="GH"/>
</dbReference>
<feature type="signal peptide" evidence="3">
    <location>
        <begin position="1"/>
        <end position="34"/>
    </location>
</feature>
<dbReference type="Gene3D" id="2.60.120.380">
    <property type="match status" value="1"/>
</dbReference>
<dbReference type="SUPFAM" id="SSF52279">
    <property type="entry name" value="Beta-D-glucan exohydrolase, C-terminal domain"/>
    <property type="match status" value="1"/>
</dbReference>
<dbReference type="InterPro" id="IPR036962">
    <property type="entry name" value="Glyco_hydro_3_N_sf"/>
</dbReference>
<dbReference type="PANTHER" id="PTHR42715:SF10">
    <property type="entry name" value="BETA-GLUCOSIDASE"/>
    <property type="match status" value="1"/>
</dbReference>
<organism evidence="5 6">
    <name type="scientific">Motilibacter rhizosphaerae</name>
    <dbReference type="NCBI Taxonomy" id="598652"/>
    <lineage>
        <taxon>Bacteria</taxon>
        <taxon>Bacillati</taxon>
        <taxon>Actinomycetota</taxon>
        <taxon>Actinomycetes</taxon>
        <taxon>Motilibacterales</taxon>
        <taxon>Motilibacteraceae</taxon>
        <taxon>Motilibacter</taxon>
    </lineage>
</organism>
<dbReference type="PRINTS" id="PR00133">
    <property type="entry name" value="GLHYDRLASE3"/>
</dbReference>
<accession>A0A4Q7NAG4</accession>
<dbReference type="Proteomes" id="UP000293638">
    <property type="component" value="Unassembled WGS sequence"/>
</dbReference>
<feature type="domain" description="PA14" evidence="4">
    <location>
        <begin position="429"/>
        <end position="593"/>
    </location>
</feature>
<dbReference type="GO" id="GO:0004553">
    <property type="term" value="F:hydrolase activity, hydrolyzing O-glycosyl compounds"/>
    <property type="evidence" value="ECO:0007669"/>
    <property type="project" value="InterPro"/>
</dbReference>
<feature type="chain" id="PRO_5020609692" evidence="3">
    <location>
        <begin position="35"/>
        <end position="877"/>
    </location>
</feature>
<evidence type="ECO:0000256" key="1">
    <source>
        <dbReference type="ARBA" id="ARBA00005336"/>
    </source>
</evidence>
<dbReference type="EMBL" id="SGXD01000006">
    <property type="protein sequence ID" value="RZS79375.1"/>
    <property type="molecule type" value="Genomic_DNA"/>
</dbReference>
<dbReference type="InterPro" id="IPR026891">
    <property type="entry name" value="Fn3-like"/>
</dbReference>
<name>A0A4Q7NAG4_9ACTN</name>
<evidence type="ECO:0000256" key="3">
    <source>
        <dbReference type="SAM" id="SignalP"/>
    </source>
</evidence>
<protein>
    <submittedName>
        <fullName evidence="5">Beta-glucosidase</fullName>
    </submittedName>
</protein>
<dbReference type="GO" id="GO:0005975">
    <property type="term" value="P:carbohydrate metabolic process"/>
    <property type="evidence" value="ECO:0007669"/>
    <property type="project" value="InterPro"/>
</dbReference>
<dbReference type="Pfam" id="PF01915">
    <property type="entry name" value="Glyco_hydro_3_C"/>
    <property type="match status" value="1"/>
</dbReference>
<dbReference type="InterPro" id="IPR050288">
    <property type="entry name" value="Cellulose_deg_GH3"/>
</dbReference>
<keyword evidence="3" id="KW-0732">Signal</keyword>
<dbReference type="Gene3D" id="2.60.40.10">
    <property type="entry name" value="Immunoglobulins"/>
    <property type="match status" value="1"/>
</dbReference>
<comment type="similarity">
    <text evidence="1">Belongs to the glycosyl hydrolase 3 family.</text>
</comment>
<dbReference type="Pfam" id="PF14310">
    <property type="entry name" value="Fn3-like"/>
    <property type="match status" value="1"/>
</dbReference>
<proteinExistence type="inferred from homology"/>
<dbReference type="PROSITE" id="PS51820">
    <property type="entry name" value="PA14"/>
    <property type="match status" value="1"/>
</dbReference>